<proteinExistence type="inferred from homology"/>
<reference evidence="9 10" key="1">
    <citation type="submission" date="2018-08" db="EMBL/GenBank/DDBJ databases">
        <title>Genomic Encyclopedia of Archaeal and Bacterial Type Strains, Phase II (KMG-II): from individual species to whole genera.</title>
        <authorList>
            <person name="Goeker M."/>
        </authorList>
    </citation>
    <scope>NUCLEOTIDE SEQUENCE [LARGE SCALE GENOMIC DNA]</scope>
    <source>
        <strain evidence="9 10">DSM 100880</strain>
    </source>
</reference>
<evidence type="ECO:0000313" key="9">
    <source>
        <dbReference type="EMBL" id="REG91629.1"/>
    </source>
</evidence>
<organism evidence="9 10">
    <name type="scientific">Flavobacterium aquicola</name>
    <dbReference type="NCBI Taxonomy" id="1682742"/>
    <lineage>
        <taxon>Bacteria</taxon>
        <taxon>Pseudomonadati</taxon>
        <taxon>Bacteroidota</taxon>
        <taxon>Flavobacteriia</taxon>
        <taxon>Flavobacteriales</taxon>
        <taxon>Flavobacteriaceae</taxon>
        <taxon>Flavobacterium</taxon>
    </lineage>
</organism>
<dbReference type="InterPro" id="IPR010720">
    <property type="entry name" value="Alpha-L-AF_C"/>
</dbReference>
<dbReference type="RefSeq" id="WP_115814931.1">
    <property type="nucleotide sequence ID" value="NZ_QUNI01000016.1"/>
</dbReference>
<dbReference type="EC" id="3.2.1.55" evidence="4"/>
<dbReference type="GO" id="GO:0046556">
    <property type="term" value="F:alpha-L-arabinofuranosidase activity"/>
    <property type="evidence" value="ECO:0007669"/>
    <property type="project" value="UniProtKB-EC"/>
</dbReference>
<accession>A0A3E0E2S1</accession>
<keyword evidence="10" id="KW-1185">Reference proteome</keyword>
<dbReference type="AlphaFoldDB" id="A0A3E0E2S1"/>
<dbReference type="InterPro" id="IPR013780">
    <property type="entry name" value="Glyco_hydro_b"/>
</dbReference>
<evidence type="ECO:0000256" key="6">
    <source>
        <dbReference type="ARBA" id="ARBA00023277"/>
    </source>
</evidence>
<protein>
    <recommendedName>
        <fullName evidence="4">non-reducing end alpha-L-arabinofuranosidase</fullName>
        <ecNumber evidence="4">3.2.1.55</ecNumber>
    </recommendedName>
</protein>
<dbReference type="OrthoDB" id="9758333at2"/>
<dbReference type="Gene3D" id="2.60.40.1180">
    <property type="entry name" value="Golgi alpha-mannosidase II"/>
    <property type="match status" value="1"/>
</dbReference>
<evidence type="ECO:0000256" key="7">
    <source>
        <dbReference type="ARBA" id="ARBA00023295"/>
    </source>
</evidence>
<dbReference type="InterPro" id="IPR017853">
    <property type="entry name" value="GH"/>
</dbReference>
<dbReference type="Pfam" id="PF06964">
    <property type="entry name" value="Alpha-L-AF_C"/>
    <property type="match status" value="1"/>
</dbReference>
<evidence type="ECO:0000256" key="3">
    <source>
        <dbReference type="ARBA" id="ARBA00011165"/>
    </source>
</evidence>
<dbReference type="SUPFAM" id="SSF51445">
    <property type="entry name" value="(Trans)glycosidases"/>
    <property type="match status" value="1"/>
</dbReference>
<keyword evidence="7" id="KW-0326">Glycosidase</keyword>
<dbReference type="GO" id="GO:0046373">
    <property type="term" value="P:L-arabinose metabolic process"/>
    <property type="evidence" value="ECO:0007669"/>
    <property type="project" value="InterPro"/>
</dbReference>
<evidence type="ECO:0000259" key="8">
    <source>
        <dbReference type="SMART" id="SM00813"/>
    </source>
</evidence>
<dbReference type="PANTHER" id="PTHR43576:SF3">
    <property type="entry name" value="ALPHA-L-ARABINOFURANOSIDASE C"/>
    <property type="match status" value="1"/>
</dbReference>
<evidence type="ECO:0000256" key="2">
    <source>
        <dbReference type="ARBA" id="ARBA00007186"/>
    </source>
</evidence>
<comment type="caution">
    <text evidence="9">The sequence shown here is derived from an EMBL/GenBank/DDBJ whole genome shotgun (WGS) entry which is preliminary data.</text>
</comment>
<dbReference type="GO" id="GO:0000272">
    <property type="term" value="P:polysaccharide catabolic process"/>
    <property type="evidence" value="ECO:0007669"/>
    <property type="project" value="TreeGrafter"/>
</dbReference>
<evidence type="ECO:0000256" key="5">
    <source>
        <dbReference type="ARBA" id="ARBA00022801"/>
    </source>
</evidence>
<dbReference type="SUPFAM" id="SSF51011">
    <property type="entry name" value="Glycosyl hydrolase domain"/>
    <property type="match status" value="1"/>
</dbReference>
<comment type="catalytic activity">
    <reaction evidence="1">
        <text>Hydrolysis of terminal non-reducing alpha-L-arabinofuranoside residues in alpha-L-arabinosides.</text>
        <dbReference type="EC" id="3.2.1.55"/>
    </reaction>
</comment>
<dbReference type="Pfam" id="PF22848">
    <property type="entry name" value="ASD1_dom"/>
    <property type="match status" value="1"/>
</dbReference>
<evidence type="ECO:0000256" key="1">
    <source>
        <dbReference type="ARBA" id="ARBA00001462"/>
    </source>
</evidence>
<dbReference type="Gene3D" id="3.20.20.80">
    <property type="entry name" value="Glycosidases"/>
    <property type="match status" value="1"/>
</dbReference>
<keyword evidence="6" id="KW-0119">Carbohydrate metabolism</keyword>
<evidence type="ECO:0000313" key="10">
    <source>
        <dbReference type="Proteomes" id="UP000257136"/>
    </source>
</evidence>
<dbReference type="Proteomes" id="UP000257136">
    <property type="component" value="Unassembled WGS sequence"/>
</dbReference>
<comment type="similarity">
    <text evidence="2">Belongs to the glycosyl hydrolase 51 family.</text>
</comment>
<dbReference type="InterPro" id="IPR055235">
    <property type="entry name" value="ASD1_cat"/>
</dbReference>
<evidence type="ECO:0000256" key="4">
    <source>
        <dbReference type="ARBA" id="ARBA00012670"/>
    </source>
</evidence>
<feature type="domain" description="Alpha-L-arabinofuranosidase C-terminal" evidence="8">
    <location>
        <begin position="318"/>
        <end position="506"/>
    </location>
</feature>
<keyword evidence="5" id="KW-0378">Hydrolase</keyword>
<dbReference type="SMART" id="SM00813">
    <property type="entry name" value="Alpha-L-AF_C"/>
    <property type="match status" value="1"/>
</dbReference>
<sequence length="518" mass="59155">MKYYLLLFCFQLSVLNITSQNKKDAEIFVDLKQKPNEISPLLYGQFIEFLGRSIDGGIYDEKSVLSNEEGFRKDVLKSVQDLKTPLLRYPGGTVVKIYHWKDGIGAKESRPKRKNLIWGGIMDNHFGTAEFVKYCREIGAEPFLVVNMSTDSPNDASDWVEYCNGTGDTYWANLRRLHGYQEPFNVKYWGIGNEEYAEPDAGKHQNVNKYIEDSWHIIKLMKLQDPSIKITLVGNADDLEWSKKVVSEMHPVCDFLAVHFYSMPSDSKYSTLFQSVDSFNEKFDSIRTLLNTVPAKVQDFPVWYRFPPRSEPLKLAIDEWGIWDMQSNKGTGVYNLEYPYNWAQALAVGKFLNMFQRNADIIGLATWAQTVNVLAAIMTTEKGSYHQTVYTPLKAYRQYSQQNNLNIVVNTPASKDKMNLIDAAASISNDRKEVTLAVINLSENESVKTKISFGNLEKMELKNQIIYTAPSLDAINTLEKNIVTETKIKKNIPSKNGFEITLQSGSINFLTFEKIDKK</sequence>
<comment type="subunit">
    <text evidence="3">Homohexamer; trimer of dimers.</text>
</comment>
<name>A0A3E0E2S1_9FLAO</name>
<dbReference type="PANTHER" id="PTHR43576">
    <property type="entry name" value="ALPHA-L-ARABINOFURANOSIDASE C-RELATED"/>
    <property type="match status" value="1"/>
</dbReference>
<gene>
    <name evidence="9" type="ORF">C8P67_11634</name>
</gene>
<dbReference type="EMBL" id="QUNI01000016">
    <property type="protein sequence ID" value="REG91629.1"/>
    <property type="molecule type" value="Genomic_DNA"/>
</dbReference>